<evidence type="ECO:0000256" key="5">
    <source>
        <dbReference type="ARBA" id="ARBA00022833"/>
    </source>
</evidence>
<feature type="domain" description="C2H2-type" evidence="12">
    <location>
        <begin position="287"/>
        <end position="314"/>
    </location>
</feature>
<evidence type="ECO:0000256" key="9">
    <source>
        <dbReference type="ARBA" id="ARBA00023242"/>
    </source>
</evidence>
<dbReference type="InterPro" id="IPR036236">
    <property type="entry name" value="Znf_C2H2_sf"/>
</dbReference>
<dbReference type="GO" id="GO:0046983">
    <property type="term" value="F:protein dimerization activity"/>
    <property type="evidence" value="ECO:0007669"/>
    <property type="project" value="InterPro"/>
</dbReference>
<dbReference type="Gene3D" id="1.10.10.1070">
    <property type="entry name" value="Zinc finger, BED domain-containing"/>
    <property type="match status" value="1"/>
</dbReference>
<dbReference type="SMART" id="SM00355">
    <property type="entry name" value="ZnF_C2H2"/>
    <property type="match status" value="4"/>
</dbReference>
<feature type="region of interest" description="Disordered" evidence="11">
    <location>
        <begin position="101"/>
        <end position="132"/>
    </location>
</feature>
<feature type="compositionally biased region" description="Polar residues" evidence="11">
    <location>
        <begin position="376"/>
        <end position="407"/>
    </location>
</feature>
<dbReference type="InterPro" id="IPR008906">
    <property type="entry name" value="HATC_C_dom"/>
</dbReference>
<evidence type="ECO:0000256" key="11">
    <source>
        <dbReference type="SAM" id="MobiDB-lite"/>
    </source>
</evidence>
<keyword evidence="5" id="KW-0862">Zinc</keyword>
<keyword evidence="8" id="KW-0804">Transcription</keyword>
<dbReference type="PROSITE" id="PS50157">
    <property type="entry name" value="ZINC_FINGER_C2H2_2"/>
    <property type="match status" value="4"/>
</dbReference>
<keyword evidence="6" id="KW-0805">Transcription regulation</keyword>
<evidence type="ECO:0000256" key="6">
    <source>
        <dbReference type="ARBA" id="ARBA00023015"/>
    </source>
</evidence>
<feature type="compositionally biased region" description="Polar residues" evidence="11">
    <location>
        <begin position="323"/>
        <end position="335"/>
    </location>
</feature>
<gene>
    <name evidence="14" type="primary">LOC120020997</name>
</gene>
<dbReference type="PANTHER" id="PTHR24383:SF12">
    <property type="entry name" value="ZINC FINGER PROTEIN 618"/>
    <property type="match status" value="1"/>
</dbReference>
<evidence type="ECO:0000256" key="8">
    <source>
        <dbReference type="ARBA" id="ARBA00023163"/>
    </source>
</evidence>
<feature type="compositionally biased region" description="Polar residues" evidence="11">
    <location>
        <begin position="1"/>
        <end position="14"/>
    </location>
</feature>
<keyword evidence="3" id="KW-0677">Repeat</keyword>
<dbReference type="Gene3D" id="3.30.160.60">
    <property type="entry name" value="Classic Zinc Finger"/>
    <property type="match status" value="2"/>
</dbReference>
<keyword evidence="4 10" id="KW-0863">Zinc-finger</keyword>
<dbReference type="SUPFAM" id="SSF57667">
    <property type="entry name" value="beta-beta-alpha zinc fingers"/>
    <property type="match status" value="1"/>
</dbReference>
<evidence type="ECO:0000256" key="4">
    <source>
        <dbReference type="ARBA" id="ARBA00022771"/>
    </source>
</evidence>
<dbReference type="GeneID" id="120020997"/>
<evidence type="ECO:0000313" key="14">
    <source>
        <dbReference type="RefSeq" id="XP_038820589.1"/>
    </source>
</evidence>
<feature type="region of interest" description="Disordered" evidence="11">
    <location>
        <begin position="364"/>
        <end position="413"/>
    </location>
</feature>
<dbReference type="RefSeq" id="XP_038820589.1">
    <property type="nucleotide sequence ID" value="XM_038964661.1"/>
</dbReference>
<dbReference type="SUPFAM" id="SSF140996">
    <property type="entry name" value="Hermes dimerisation domain"/>
    <property type="match status" value="1"/>
</dbReference>
<feature type="region of interest" description="Disordered" evidence="11">
    <location>
        <begin position="313"/>
        <end position="335"/>
    </location>
</feature>
<keyword evidence="9" id="KW-0539">Nucleus</keyword>
<evidence type="ECO:0000256" key="3">
    <source>
        <dbReference type="ARBA" id="ARBA00022737"/>
    </source>
</evidence>
<accession>A0A8U0TM93</accession>
<dbReference type="GO" id="GO:0008270">
    <property type="term" value="F:zinc ion binding"/>
    <property type="evidence" value="ECO:0007669"/>
    <property type="project" value="UniProtKB-KW"/>
</dbReference>
<feature type="region of interest" description="Disordered" evidence="11">
    <location>
        <begin position="1"/>
        <end position="53"/>
    </location>
</feature>
<evidence type="ECO:0000256" key="7">
    <source>
        <dbReference type="ARBA" id="ARBA00023125"/>
    </source>
</evidence>
<dbReference type="PROSITE" id="PS00028">
    <property type="entry name" value="ZINC_FINGER_C2H2_1"/>
    <property type="match status" value="4"/>
</dbReference>
<dbReference type="KEGG" id="snh:120020997"/>
<comment type="subcellular location">
    <subcellularLocation>
        <location evidence="1">Nucleus</location>
    </subcellularLocation>
</comment>
<dbReference type="AlphaFoldDB" id="A0A8U0TM93"/>
<evidence type="ECO:0000313" key="13">
    <source>
        <dbReference type="Proteomes" id="UP000808372"/>
    </source>
</evidence>
<dbReference type="Pfam" id="PF05699">
    <property type="entry name" value="Dimer_Tnp_hAT"/>
    <property type="match status" value="1"/>
</dbReference>
<feature type="domain" description="C2H2-type" evidence="12">
    <location>
        <begin position="229"/>
        <end position="256"/>
    </location>
</feature>
<dbReference type="GO" id="GO:0003677">
    <property type="term" value="F:DNA binding"/>
    <property type="evidence" value="ECO:0007669"/>
    <property type="project" value="UniProtKB-KW"/>
</dbReference>
<dbReference type="SUPFAM" id="SSF53098">
    <property type="entry name" value="Ribonuclease H-like"/>
    <property type="match status" value="1"/>
</dbReference>
<keyword evidence="2" id="KW-0479">Metal-binding</keyword>
<name>A0A8U0TM93_SALNM</name>
<dbReference type="Proteomes" id="UP000808372">
    <property type="component" value="Chromosome 26"/>
</dbReference>
<dbReference type="InterPro" id="IPR012337">
    <property type="entry name" value="RNaseH-like_sf"/>
</dbReference>
<sequence>MSAQEVPTNPAQEQVDTGDGVPDGPTATPTTATLAVPVTIKKEPGTQGASNGKDVPAEICVVLGGGGKSRNDQTQGSYVCGICGKKYKYYNCFQTHVRAHRESDSMPGEGAPPAPNKEKDRHDVMEEEKDRHDIMEEEKDRHDVMEEEKDRHDIMEEKDRHDIMEEKERHDIMEEEKDRHDIMEEEKDRHDIMEEEKDRHDIMEEEKDRHDIMEEEEKKVADPWYSFRYSCDICGKKYKYYSCFQEHRDLHAVDDPYEQVVLGPVEDLKEEPPVEPFQKMGPKTGSYVCEFCGKQYKYFNPYQEHVALHQPTNSPFSRKIESKTQSSLVDTNSSQNSSEPYTCGACGIPFQFYNNLLEHMQSHAADNEKHTKGESPKTSPGPASQDQLWRSPQTQHQRNHSINQNSGGLPEKERQQVAERLLRVMCTDLGVLNMLNSKDFLKLAQTLVDTGARHGAYSTRDALGNMSSLALRQLPRMYNQVKVKVTCALGSNSYLGIAVTCHSQTVGPDACLVLTAYQVEGSRLKRYVLGVKEADLREGPEQVHQWTQNVLSEFVMSDIRTVYVTEPRVGVGGLPLGGGGRRRVCLRCAGCSLGAVVQAVLGKHSLQTRGLHELAELLAACHDIAASTSLLSTSAATDEGMSNPSTPPGLSPTPPCWDHMAEALLQVHSHFEQIFEAYGRSKATASTLQGLNKHLLGTLTCLLAPLRLAALELSSQRRPTLQQVLPVYLRLEKLFTSKAGEVGTSSKLCHYFLEALKENFKVEKAHQVAMVLDPQLKLRPVPAYQQEEIIAHACEMATDAHDGGGSGGEDVDGPSTLKRLRLDVPRGGASSDESQTQVRQEVFQYLAEPLLQGTNPDLFHYWSTTVGDRYPRLARLALWLLAVPAVGVRSECVSVCEQSLAMKRRQQVTAEEMNKLIFLRSNMA</sequence>
<evidence type="ECO:0000256" key="1">
    <source>
        <dbReference type="ARBA" id="ARBA00004123"/>
    </source>
</evidence>
<keyword evidence="13" id="KW-1185">Reference proteome</keyword>
<evidence type="ECO:0000256" key="10">
    <source>
        <dbReference type="PROSITE-ProRule" id="PRU00042"/>
    </source>
</evidence>
<keyword evidence="7" id="KW-0238">DNA-binding</keyword>
<evidence type="ECO:0000256" key="2">
    <source>
        <dbReference type="ARBA" id="ARBA00022723"/>
    </source>
</evidence>
<feature type="domain" description="C2H2-type" evidence="12">
    <location>
        <begin position="341"/>
        <end position="368"/>
    </location>
</feature>
<feature type="compositionally biased region" description="Low complexity" evidence="11">
    <location>
        <begin position="15"/>
        <end position="39"/>
    </location>
</feature>
<evidence type="ECO:0000259" key="12">
    <source>
        <dbReference type="PROSITE" id="PS50157"/>
    </source>
</evidence>
<protein>
    <submittedName>
        <fullName evidence="14">Zinc finger protein 618-like</fullName>
    </submittedName>
</protein>
<proteinExistence type="predicted"/>
<dbReference type="InterPro" id="IPR013087">
    <property type="entry name" value="Znf_C2H2_type"/>
</dbReference>
<feature type="domain" description="C2H2-type" evidence="12">
    <location>
        <begin position="78"/>
        <end position="105"/>
    </location>
</feature>
<organism evidence="13 14">
    <name type="scientific">Salvelinus namaycush</name>
    <name type="common">Lake trout</name>
    <name type="synonym">Salmo namaycush</name>
    <dbReference type="NCBI Taxonomy" id="8040"/>
    <lineage>
        <taxon>Eukaryota</taxon>
        <taxon>Metazoa</taxon>
        <taxon>Chordata</taxon>
        <taxon>Craniata</taxon>
        <taxon>Vertebrata</taxon>
        <taxon>Euteleostomi</taxon>
        <taxon>Actinopterygii</taxon>
        <taxon>Neopterygii</taxon>
        <taxon>Teleostei</taxon>
        <taxon>Protacanthopterygii</taxon>
        <taxon>Salmoniformes</taxon>
        <taxon>Salmonidae</taxon>
        <taxon>Salmoninae</taxon>
        <taxon>Salvelinus</taxon>
    </lineage>
</organism>
<dbReference type="PANTHER" id="PTHR24383">
    <property type="entry name" value="ZINC FINGER PROTEIN"/>
    <property type="match status" value="1"/>
</dbReference>
<feature type="compositionally biased region" description="Basic and acidic residues" evidence="11">
    <location>
        <begin position="116"/>
        <end position="132"/>
    </location>
</feature>
<reference evidence="14" key="1">
    <citation type="submission" date="2025-08" db="UniProtKB">
        <authorList>
            <consortium name="RefSeq"/>
        </authorList>
    </citation>
    <scope>IDENTIFICATION</scope>
    <source>
        <tissue evidence="14">White muscle</tissue>
    </source>
</reference>
<dbReference type="GO" id="GO:0005634">
    <property type="term" value="C:nucleus"/>
    <property type="evidence" value="ECO:0007669"/>
    <property type="project" value="UniProtKB-SubCell"/>
</dbReference>
<feature type="compositionally biased region" description="Basic and acidic residues" evidence="11">
    <location>
        <begin position="365"/>
        <end position="375"/>
    </location>
</feature>